<feature type="compositionally biased region" description="Polar residues" evidence="9">
    <location>
        <begin position="1217"/>
        <end position="1232"/>
    </location>
</feature>
<dbReference type="PANTHER" id="PTHR21669:SF38">
    <property type="entry name" value="WASH COMPLEX SUBUNIT 2A-RELATED"/>
    <property type="match status" value="1"/>
</dbReference>
<protein>
    <submittedName>
        <fullName evidence="11">WASH complex subunit 2A-like</fullName>
    </submittedName>
</protein>
<feature type="compositionally biased region" description="Polar residues" evidence="9">
    <location>
        <begin position="1103"/>
        <end position="1113"/>
    </location>
</feature>
<evidence type="ECO:0000256" key="5">
    <source>
        <dbReference type="ARBA" id="ARBA00022553"/>
    </source>
</evidence>
<feature type="region of interest" description="Disordered" evidence="9">
    <location>
        <begin position="1337"/>
        <end position="1375"/>
    </location>
</feature>
<feature type="region of interest" description="Disordered" evidence="9">
    <location>
        <begin position="724"/>
        <end position="749"/>
    </location>
</feature>
<feature type="compositionally biased region" description="Basic and acidic residues" evidence="9">
    <location>
        <begin position="301"/>
        <end position="318"/>
    </location>
</feature>
<organism evidence="11 12">
    <name type="scientific">Grus japonensis</name>
    <name type="common">Japanese crane</name>
    <name type="synonym">Red-crowned crane</name>
    <dbReference type="NCBI Taxonomy" id="30415"/>
    <lineage>
        <taxon>Eukaryota</taxon>
        <taxon>Metazoa</taxon>
        <taxon>Chordata</taxon>
        <taxon>Craniata</taxon>
        <taxon>Vertebrata</taxon>
        <taxon>Euteleostomi</taxon>
        <taxon>Archelosauria</taxon>
        <taxon>Archosauria</taxon>
        <taxon>Dinosauria</taxon>
        <taxon>Saurischia</taxon>
        <taxon>Theropoda</taxon>
        <taxon>Coelurosauria</taxon>
        <taxon>Aves</taxon>
        <taxon>Neognathae</taxon>
        <taxon>Neoaves</taxon>
        <taxon>Gruiformes</taxon>
        <taxon>Gruidae</taxon>
        <taxon>Grus</taxon>
    </lineage>
</organism>
<evidence type="ECO:0000256" key="8">
    <source>
        <dbReference type="ARBA" id="ARBA00038327"/>
    </source>
</evidence>
<feature type="compositionally biased region" description="Acidic residues" evidence="9">
    <location>
        <begin position="1160"/>
        <end position="1170"/>
    </location>
</feature>
<dbReference type="GO" id="GO:0005886">
    <property type="term" value="C:plasma membrane"/>
    <property type="evidence" value="ECO:0007669"/>
    <property type="project" value="UniProtKB-SubCell"/>
</dbReference>
<feature type="region of interest" description="Disordered" evidence="9">
    <location>
        <begin position="1071"/>
        <end position="1113"/>
    </location>
</feature>
<feature type="compositionally biased region" description="Basic and acidic residues" evidence="9">
    <location>
        <begin position="639"/>
        <end position="649"/>
    </location>
</feature>
<evidence type="ECO:0000256" key="2">
    <source>
        <dbReference type="ARBA" id="ARBA00004236"/>
    </source>
</evidence>
<feature type="compositionally biased region" description="Basic and acidic residues" evidence="9">
    <location>
        <begin position="509"/>
        <end position="539"/>
    </location>
</feature>
<feature type="compositionally biased region" description="Basic and acidic residues" evidence="9">
    <location>
        <begin position="598"/>
        <end position="615"/>
    </location>
</feature>
<feature type="compositionally biased region" description="Polar residues" evidence="9">
    <location>
        <begin position="785"/>
        <end position="795"/>
    </location>
</feature>
<comment type="subcellular location">
    <subcellularLocation>
        <location evidence="2">Cell membrane</location>
    </subcellularLocation>
    <subcellularLocation>
        <location evidence="1">Early endosome membrane</location>
    </subcellularLocation>
</comment>
<feature type="compositionally biased region" description="Low complexity" evidence="9">
    <location>
        <begin position="1"/>
        <end position="13"/>
    </location>
</feature>
<evidence type="ECO:0000256" key="3">
    <source>
        <dbReference type="ARBA" id="ARBA00022448"/>
    </source>
</evidence>
<evidence type="ECO:0000256" key="7">
    <source>
        <dbReference type="ARBA" id="ARBA00023136"/>
    </source>
</evidence>
<keyword evidence="4" id="KW-1003">Cell membrane</keyword>
<dbReference type="EMBL" id="BAAFJT010000007">
    <property type="protein sequence ID" value="GAB0192244.1"/>
    <property type="molecule type" value="Genomic_DNA"/>
</dbReference>
<comment type="caution">
    <text evidence="11">The sequence shown here is derived from an EMBL/GenBank/DDBJ whole genome shotgun (WGS) entry which is preliminary data.</text>
</comment>
<keyword evidence="7" id="KW-0472">Membrane</keyword>
<feature type="compositionally biased region" description="Acidic residues" evidence="9">
    <location>
        <begin position="232"/>
        <end position="245"/>
    </location>
</feature>
<feature type="compositionally biased region" description="Gly residues" evidence="9">
    <location>
        <begin position="363"/>
        <end position="373"/>
    </location>
</feature>
<dbReference type="GO" id="GO:0031901">
    <property type="term" value="C:early endosome membrane"/>
    <property type="evidence" value="ECO:0007669"/>
    <property type="project" value="UniProtKB-SubCell"/>
</dbReference>
<feature type="domain" description="FAM21/CAPZIP" evidence="10">
    <location>
        <begin position="983"/>
        <end position="1119"/>
    </location>
</feature>
<keyword evidence="3" id="KW-0813">Transport</keyword>
<feature type="region of interest" description="Disordered" evidence="9">
    <location>
        <begin position="1"/>
        <end position="29"/>
    </location>
</feature>
<evidence type="ECO:0000256" key="1">
    <source>
        <dbReference type="ARBA" id="ARBA00004146"/>
    </source>
</evidence>
<keyword evidence="12" id="KW-1185">Reference proteome</keyword>
<evidence type="ECO:0000313" key="12">
    <source>
        <dbReference type="Proteomes" id="UP001623348"/>
    </source>
</evidence>
<feature type="compositionally biased region" description="Basic and acidic residues" evidence="9">
    <location>
        <begin position="387"/>
        <end position="397"/>
    </location>
</feature>
<name>A0ABC9X3U7_GRUJA</name>
<feature type="region of interest" description="Disordered" evidence="9">
    <location>
        <begin position="971"/>
        <end position="990"/>
    </location>
</feature>
<accession>A0ABC9X3U7</accession>
<gene>
    <name evidence="11" type="ORF">GRJ2_001689700</name>
</gene>
<proteinExistence type="inferred from homology"/>
<evidence type="ECO:0000259" key="10">
    <source>
        <dbReference type="Pfam" id="PF15255"/>
    </source>
</evidence>
<dbReference type="Proteomes" id="UP001623348">
    <property type="component" value="Unassembled WGS sequence"/>
</dbReference>
<dbReference type="Pfam" id="PF15255">
    <property type="entry name" value="CAP-ZIP_m"/>
    <property type="match status" value="1"/>
</dbReference>
<feature type="compositionally biased region" description="Acidic residues" evidence="9">
    <location>
        <begin position="213"/>
        <end position="223"/>
    </location>
</feature>
<dbReference type="InterPro" id="IPR029341">
    <property type="entry name" value="FAM21/CAPZIP"/>
</dbReference>
<feature type="region of interest" description="Disordered" evidence="9">
    <location>
        <begin position="1153"/>
        <end position="1237"/>
    </location>
</feature>
<feature type="region of interest" description="Disordered" evidence="9">
    <location>
        <begin position="467"/>
        <end position="666"/>
    </location>
</feature>
<keyword evidence="5" id="KW-0597">Phosphoprotein</keyword>
<evidence type="ECO:0000313" key="11">
    <source>
        <dbReference type="EMBL" id="GAB0192244.1"/>
    </source>
</evidence>
<sequence>MAPAGAEGAARPAVTMNGAPRDAAEPAPVWERPWSLEEIRKGSQSWSLASDAGLLRFLQEFSQQTISRTHEIKKQVDGLISETKATDCRLHNVFNDFLMLSNTQFIENRVYDDEVEEPIPKADIGDKTEQEKTREQKEADLIPKIQEAVNYGLQVLDSAFEQLDIKAGNSDSEEEESNERVELILEPKDLYIDRPLPYLIGSQQFMEQDDVGLGDLSSEEGSVDSDRGSVIDSEEKDEEESDDEFGNPSEDDQKTRIAQMSDEDDDGCDLFDSEKEEDEDGDLDESTRPKKKRPTSFADELAARIKGEVLVKQDEERSSLSSETKTRKTLKEKKEVRVPSDDEDDDIFKPPKLTDEDFTPFGSRGGLFSGGTGLFDDEEGDLFAEAPKGEESNESKGRVPVSEVSSTKSLKKVPAGAVSLFPGGSDVFSSTVIVEKDKKPVAQSTEKTPKQPGKVVLFDDDDDDDFFVGATKKPPDSVKSAADLFDDDEEGDLFKEKPAIPPVVAGTTKETESRRETVMEKKSQLSPGEDFKPLSEKPPRKQRGLFSDEEDSEDLFSSSKTVKSKATSLPTSKSMTKAPPSLFDDDEEDLFGVIPAKKQQEKPLEEKAKQSEPLKKASSLLFSSDEEEHWNVSKPAKLPSEDDRKEDPAKPASSVSQAKAVKKTSLFEEEDEEDLFAITKESQRKPQKVSLLFEDDAINGESLFSSQSTLLPSAATAAVEKVEPAQAPPLFNEEEKEEKEDLPHTAAKTNQVEDTLWCLEEPGAVPVPRGTDVAGQQTKEKPFAATSSEPASSSDLFAASPPALQKDVKTQAKKVLSLFEEEEEERLEDDDGIKNAQEEIGVLLDVRCTELIPQLALKVRGIREKNSAQKHWSFFQDEELLFSHKLQKDNDPDVDLFASPKKSMSANRILKPSSGGGLFGDDDEDDLFSTTKTNLPKIAEKKTLKGSTGPSLGSSNLLENALSAKQDEALKAGTTEKSTGPVPIKTKEPSSRIGKLQANLAINPAALLPGAMPKVSNVKSPLPVLDTPLYEPKDVQNSEDIPVAGNNEELGVSFDQPMQADTLHSANKTRIKVTGKRRPPSRMARRLAAQGSEESEEVDSAKESQISLPKQTSAIVNTKEPLATEAGSKENGFLSGLSLPAHGSVLSVGTKMLLPPESTDQGDDLFESEDLFASGSTSRAAAQSKLKEGMPDSVANKPIQGREKKPDLSVLGDQDSNDLFQPVQQKSSTKSSPIPFLEEEEDSLFTCQKTGKKELKSAVRQAVDPTAQDIFEDDIFATEAIKPMNKAKEKMPETNLFDDSIDIFADLTVKPREKKTKKKVEQKSIFDDDMDDIFSSSQVKIATPKTRSSQAASEAKSESKKLSTFDDPLNAFGGQ</sequence>
<evidence type="ECO:0000256" key="4">
    <source>
        <dbReference type="ARBA" id="ARBA00022475"/>
    </source>
</evidence>
<comment type="similarity">
    <text evidence="8">Belongs to the FAM21 family.</text>
</comment>
<reference evidence="11 12" key="1">
    <citation type="submission" date="2024-06" db="EMBL/GenBank/DDBJ databases">
        <title>The draft genome of Grus japonensis, version 3.</title>
        <authorList>
            <person name="Nabeshima K."/>
            <person name="Suzuki S."/>
            <person name="Onuma M."/>
        </authorList>
    </citation>
    <scope>NUCLEOTIDE SEQUENCE [LARGE SCALE GENOMIC DNA]</scope>
    <source>
        <strain evidence="11 12">451A</strain>
    </source>
</reference>
<feature type="compositionally biased region" description="Basic and acidic residues" evidence="9">
    <location>
        <begin position="1355"/>
        <end position="1364"/>
    </location>
</feature>
<feature type="region of interest" description="Disordered" evidence="9">
    <location>
        <begin position="213"/>
        <end position="408"/>
    </location>
</feature>
<feature type="compositionally biased region" description="Acidic residues" evidence="9">
    <location>
        <begin position="261"/>
        <end position="284"/>
    </location>
</feature>
<dbReference type="PANTHER" id="PTHR21669">
    <property type="entry name" value="CAPZ-INTERACTING PROTEIN AND RELATED PROTEINS"/>
    <property type="match status" value="1"/>
</dbReference>
<feature type="compositionally biased region" description="Low complexity" evidence="9">
    <location>
        <begin position="555"/>
        <end position="568"/>
    </location>
</feature>
<evidence type="ECO:0000256" key="6">
    <source>
        <dbReference type="ARBA" id="ARBA00022753"/>
    </source>
</evidence>
<evidence type="ECO:0000256" key="9">
    <source>
        <dbReference type="SAM" id="MobiDB-lite"/>
    </source>
</evidence>
<feature type="region of interest" description="Disordered" evidence="9">
    <location>
        <begin position="762"/>
        <end position="798"/>
    </location>
</feature>
<keyword evidence="6" id="KW-0967">Endosome</keyword>
<feature type="compositionally biased region" description="Basic residues" evidence="9">
    <location>
        <begin position="1071"/>
        <end position="1085"/>
    </location>
</feature>